<dbReference type="RefSeq" id="XP_046060293.1">
    <property type="nucleotide sequence ID" value="XM_046205836.1"/>
</dbReference>
<sequence length="160" mass="17202">MGSTSVRESSDLLTAFTAALLRAVSLVAIGRLRPKDHSLPDRSSFDATKNCVLRACGSSLRTLAKLPNMAWYDLYSVFSARCWLILSRNAVLVCSKASSSSGHFVDVSNWIMDSLKKSGFPTANGTGRIVDVLRKAGDAGRIDLIASGSSMSFRTLHSSL</sequence>
<dbReference type="GeneID" id="70236692"/>
<organism evidence="1 2">
    <name type="scientific">Ogataea philodendri</name>
    <dbReference type="NCBI Taxonomy" id="1378263"/>
    <lineage>
        <taxon>Eukaryota</taxon>
        <taxon>Fungi</taxon>
        <taxon>Dikarya</taxon>
        <taxon>Ascomycota</taxon>
        <taxon>Saccharomycotina</taxon>
        <taxon>Pichiomycetes</taxon>
        <taxon>Pichiales</taxon>
        <taxon>Pichiaceae</taxon>
        <taxon>Ogataea</taxon>
    </lineage>
</organism>
<evidence type="ECO:0000313" key="1">
    <source>
        <dbReference type="EMBL" id="KAH3664013.1"/>
    </source>
</evidence>
<dbReference type="Proteomes" id="UP000769157">
    <property type="component" value="Unassembled WGS sequence"/>
</dbReference>
<reference evidence="1" key="2">
    <citation type="submission" date="2021-01" db="EMBL/GenBank/DDBJ databases">
        <authorList>
            <person name="Schikora-Tamarit M.A."/>
        </authorList>
    </citation>
    <scope>NUCLEOTIDE SEQUENCE</scope>
    <source>
        <strain evidence="1">CBS6075</strain>
    </source>
</reference>
<gene>
    <name evidence="1" type="ORF">OGAPHI_004727</name>
</gene>
<accession>A0A9P8P1D0</accession>
<protein>
    <submittedName>
        <fullName evidence="1">Uncharacterized protein</fullName>
    </submittedName>
</protein>
<keyword evidence="2" id="KW-1185">Reference proteome</keyword>
<comment type="caution">
    <text evidence="1">The sequence shown here is derived from an EMBL/GenBank/DDBJ whole genome shotgun (WGS) entry which is preliminary data.</text>
</comment>
<dbReference type="EMBL" id="JAEUBE010000352">
    <property type="protein sequence ID" value="KAH3664013.1"/>
    <property type="molecule type" value="Genomic_DNA"/>
</dbReference>
<name>A0A9P8P1D0_9ASCO</name>
<reference evidence="1" key="1">
    <citation type="journal article" date="2021" name="Open Biol.">
        <title>Shared evolutionary footprints suggest mitochondrial oxidative damage underlies multiple complex I losses in fungi.</title>
        <authorList>
            <person name="Schikora-Tamarit M.A."/>
            <person name="Marcet-Houben M."/>
            <person name="Nosek J."/>
            <person name="Gabaldon T."/>
        </authorList>
    </citation>
    <scope>NUCLEOTIDE SEQUENCE</scope>
    <source>
        <strain evidence="1">CBS6075</strain>
    </source>
</reference>
<dbReference type="AlphaFoldDB" id="A0A9P8P1D0"/>
<proteinExistence type="predicted"/>
<evidence type="ECO:0000313" key="2">
    <source>
        <dbReference type="Proteomes" id="UP000769157"/>
    </source>
</evidence>